<dbReference type="Proteomes" id="UP000000600">
    <property type="component" value="Unassembled WGS sequence"/>
</dbReference>
<dbReference type="GeneID" id="5031616"/>
<evidence type="ECO:0000256" key="1">
    <source>
        <dbReference type="SAM" id="Phobius"/>
    </source>
</evidence>
<keyword evidence="1" id="KW-1133">Transmembrane helix</keyword>
<evidence type="ECO:0000313" key="3">
    <source>
        <dbReference type="Proteomes" id="UP000000600"/>
    </source>
</evidence>
<keyword evidence="3" id="KW-1185">Reference proteome</keyword>
<evidence type="ECO:0000313" key="2">
    <source>
        <dbReference type="EMBL" id="CAK78435.1"/>
    </source>
</evidence>
<keyword evidence="1" id="KW-0812">Transmembrane</keyword>
<evidence type="ECO:0008006" key="4">
    <source>
        <dbReference type="Google" id="ProtNLM"/>
    </source>
</evidence>
<dbReference type="AlphaFoldDB" id="A0D5W8"/>
<proteinExistence type="predicted"/>
<organism evidence="2 3">
    <name type="scientific">Paramecium tetraurelia</name>
    <dbReference type="NCBI Taxonomy" id="5888"/>
    <lineage>
        <taxon>Eukaryota</taxon>
        <taxon>Sar</taxon>
        <taxon>Alveolata</taxon>
        <taxon>Ciliophora</taxon>
        <taxon>Intramacronucleata</taxon>
        <taxon>Oligohymenophorea</taxon>
        <taxon>Peniculida</taxon>
        <taxon>Parameciidae</taxon>
        <taxon>Paramecium</taxon>
    </lineage>
</organism>
<name>A0D5W8_PARTE</name>
<protein>
    <recommendedName>
        <fullName evidence="4">Transmembrane protein</fullName>
    </recommendedName>
</protein>
<sequence length="329" mass="39769">MLYLKKNNMDTKKNLCMLQMQILQCIYKDKLRQQDFEIIEVEKANQKRNKARVIRLPKYQLNTIIALVFYLAIILVLFILVYYFIWMNQMQTKQIFLDNNYLAQTNYFWIITLLKEKFIYDNYLNSSFYPNITQFRFQEFLDDMAVTSPLLYQTTLSDIQRIFDETLCDYYSYDESATYIFYEQFCPEILNGALKRGLKQFNILLSQVVIKALNPYDERYEDFKIEDLAQYQISFQIIYEIFQKSFQIWASNAEDILSKTSDLSLVSFIIQLLVIIVLYFGLLEYYLFNKLQKDFDFSKNYYRYFMLNQTMNQVKTMRVDMIRTGLLSK</sequence>
<dbReference type="InParanoid" id="A0D5W8"/>
<dbReference type="KEGG" id="ptm:GSPATT00013865001"/>
<keyword evidence="1" id="KW-0472">Membrane</keyword>
<accession>A0D5W8</accession>
<dbReference type="EMBL" id="CT868307">
    <property type="protein sequence ID" value="CAK78435.1"/>
    <property type="molecule type" value="Genomic_DNA"/>
</dbReference>
<gene>
    <name evidence="2" type="ORF">GSPATT00013865001</name>
</gene>
<reference evidence="2 3" key="1">
    <citation type="journal article" date="2006" name="Nature">
        <title>Global trends of whole-genome duplications revealed by the ciliate Paramecium tetraurelia.</title>
        <authorList>
            <consortium name="Genoscope"/>
            <person name="Aury J.-M."/>
            <person name="Jaillon O."/>
            <person name="Duret L."/>
            <person name="Noel B."/>
            <person name="Jubin C."/>
            <person name="Porcel B.M."/>
            <person name="Segurens B."/>
            <person name="Daubin V."/>
            <person name="Anthouard V."/>
            <person name="Aiach N."/>
            <person name="Arnaiz O."/>
            <person name="Billaut A."/>
            <person name="Beisson J."/>
            <person name="Blanc I."/>
            <person name="Bouhouche K."/>
            <person name="Camara F."/>
            <person name="Duharcourt S."/>
            <person name="Guigo R."/>
            <person name="Gogendeau D."/>
            <person name="Katinka M."/>
            <person name="Keller A.-M."/>
            <person name="Kissmehl R."/>
            <person name="Klotz C."/>
            <person name="Koll F."/>
            <person name="Le Moue A."/>
            <person name="Lepere C."/>
            <person name="Malinsky S."/>
            <person name="Nowacki M."/>
            <person name="Nowak J.K."/>
            <person name="Plattner H."/>
            <person name="Poulain J."/>
            <person name="Ruiz F."/>
            <person name="Serrano V."/>
            <person name="Zagulski M."/>
            <person name="Dessen P."/>
            <person name="Betermier M."/>
            <person name="Weissenbach J."/>
            <person name="Scarpelli C."/>
            <person name="Schachter V."/>
            <person name="Sperling L."/>
            <person name="Meyer E."/>
            <person name="Cohen J."/>
            <person name="Wincker P."/>
        </authorList>
    </citation>
    <scope>NUCLEOTIDE SEQUENCE [LARGE SCALE GENOMIC DNA]</scope>
    <source>
        <strain evidence="2 3">Stock d4-2</strain>
    </source>
</reference>
<dbReference type="RefSeq" id="XP_001445832.1">
    <property type="nucleotide sequence ID" value="XM_001445795.1"/>
</dbReference>
<feature type="transmembrane region" description="Helical" evidence="1">
    <location>
        <begin position="64"/>
        <end position="86"/>
    </location>
</feature>
<feature type="transmembrane region" description="Helical" evidence="1">
    <location>
        <begin position="265"/>
        <end position="288"/>
    </location>
</feature>
<dbReference type="HOGENOM" id="CLU_845835_0_0_1"/>